<dbReference type="Proteomes" id="UP000295517">
    <property type="component" value="Chromosome"/>
</dbReference>
<proteinExistence type="predicted"/>
<dbReference type="AlphaFoldDB" id="A0AAX1EG91"/>
<gene>
    <name evidence="1" type="ORF">E3983_07000</name>
</gene>
<protein>
    <submittedName>
        <fullName evidence="1">Symporter</fullName>
    </submittedName>
</protein>
<evidence type="ECO:0000313" key="1">
    <source>
        <dbReference type="EMBL" id="QBR84126.1"/>
    </source>
</evidence>
<name>A0AAX1EG91_9GAMM</name>
<sequence>MSKQDKAAILFSRIEQYISFKSNPELMNRILSDLNLDSLYTNNKEFNDFLVKAKTEAIDLNPLLSHIKLAILANEPLCSLLAYIQDNNLISDEEIKKASRTLQLQINMLCLFEAIMLTMTNGESFAKEVYDHLIRRSGSYLPGNPLFDFFFGTPLHASLFERLKLISIKPGMLSILFHKSTGDKTETKMDLDSFIEKMHLVGWNRDIDLATEGVASTVTVPAMGVNILEAAWQDLTSSRKDNGGLNNAKAGIGLISIMEEKQYPSHFELRSEILPEGVQSNEKANYELLPDLKVCKVVKKLSQFDVDSQWRDLYSSWNLFFVLSNIDNVFMPIKLLIPTVFSAEPQNYKEVRVMSLFLLGNIFLAENTKNNPFFSSDYNFRHATEIFSQWGKINKNYAEEILHKLCPDSPKEVESVFSHIFGHYPNLNFTRHLLGFGQRPREYNLTQNYQKPRNALFFSSTSTIDSERDECLVENTL</sequence>
<evidence type="ECO:0000313" key="2">
    <source>
        <dbReference type="Proteomes" id="UP000295517"/>
    </source>
</evidence>
<reference evidence="1 2" key="1">
    <citation type="submission" date="2019-03" db="EMBL/GenBank/DDBJ databases">
        <title>Diverse conjugative elements silence natural transformation in Legionella species.</title>
        <authorList>
            <person name="Durieux I."/>
            <person name="Ginevra C."/>
            <person name="Attaiech L."/>
            <person name="Picq K."/>
            <person name="Juan P.A."/>
            <person name="Jarraud S."/>
            <person name="Charpentier X."/>
        </authorList>
    </citation>
    <scope>NUCLEOTIDE SEQUENCE [LARGE SCALE GENOMIC DNA]</scope>
    <source>
        <strain evidence="1 2">HL-0427-4011</strain>
    </source>
</reference>
<dbReference type="EMBL" id="CP038254">
    <property type="protein sequence ID" value="QBR84126.1"/>
    <property type="molecule type" value="Genomic_DNA"/>
</dbReference>
<dbReference type="RefSeq" id="WP_135060384.1">
    <property type="nucleotide sequence ID" value="NZ_CP038254.1"/>
</dbReference>
<accession>A0AAX1EG91</accession>
<organism evidence="1 2">
    <name type="scientific">Legionella israelensis</name>
    <dbReference type="NCBI Taxonomy" id="454"/>
    <lineage>
        <taxon>Bacteria</taxon>
        <taxon>Pseudomonadati</taxon>
        <taxon>Pseudomonadota</taxon>
        <taxon>Gammaproteobacteria</taxon>
        <taxon>Legionellales</taxon>
        <taxon>Legionellaceae</taxon>
        <taxon>Legionella</taxon>
    </lineage>
</organism>